<accession>X1H6H8</accession>
<dbReference type="EMBL" id="BARU01020756">
    <property type="protein sequence ID" value="GAH52685.1"/>
    <property type="molecule type" value="Genomic_DNA"/>
</dbReference>
<evidence type="ECO:0000313" key="2">
    <source>
        <dbReference type="EMBL" id="GAH52685.1"/>
    </source>
</evidence>
<feature type="transmembrane region" description="Helical" evidence="1">
    <location>
        <begin position="14"/>
        <end position="38"/>
    </location>
</feature>
<dbReference type="AlphaFoldDB" id="X1H6H8"/>
<keyword evidence="1" id="KW-0472">Membrane</keyword>
<feature type="transmembrane region" description="Helical" evidence="1">
    <location>
        <begin position="44"/>
        <end position="62"/>
    </location>
</feature>
<name>X1H6H8_9ZZZZ</name>
<gene>
    <name evidence="2" type="ORF">S03H2_34044</name>
</gene>
<comment type="caution">
    <text evidence="2">The sequence shown here is derived from an EMBL/GenBank/DDBJ whole genome shotgun (WGS) entry which is preliminary data.</text>
</comment>
<proteinExistence type="predicted"/>
<feature type="non-terminal residue" evidence="2">
    <location>
        <position position="201"/>
    </location>
</feature>
<evidence type="ECO:0000256" key="1">
    <source>
        <dbReference type="SAM" id="Phobius"/>
    </source>
</evidence>
<keyword evidence="1" id="KW-1133">Transmembrane helix</keyword>
<sequence>MGFLKRLKKLFETIVKVIAIVILAAAALAIIVLIAVALATLLSVLFPALVKTVSAIGLYVFGKVKDFISVFKPIINSLRNTYETWVKPALTWVNDKVTALDTAINTIYTLTVGGVTGVYNNLFGWVDSIQTHFNRIVDNVSGLVAIVDEEAAAKINALRTEINTLIDKYTSDLFDKVLLKINEIAGPILMKVGEITAVFTE</sequence>
<organism evidence="2">
    <name type="scientific">marine sediment metagenome</name>
    <dbReference type="NCBI Taxonomy" id="412755"/>
    <lineage>
        <taxon>unclassified sequences</taxon>
        <taxon>metagenomes</taxon>
        <taxon>ecological metagenomes</taxon>
    </lineage>
</organism>
<protein>
    <submittedName>
        <fullName evidence="2">Uncharacterized protein</fullName>
    </submittedName>
</protein>
<reference evidence="2" key="1">
    <citation type="journal article" date="2014" name="Front. Microbiol.">
        <title>High frequency of phylogenetically diverse reductive dehalogenase-homologous genes in deep subseafloor sedimentary metagenomes.</title>
        <authorList>
            <person name="Kawai M."/>
            <person name="Futagami T."/>
            <person name="Toyoda A."/>
            <person name="Takaki Y."/>
            <person name="Nishi S."/>
            <person name="Hori S."/>
            <person name="Arai W."/>
            <person name="Tsubouchi T."/>
            <person name="Morono Y."/>
            <person name="Uchiyama I."/>
            <person name="Ito T."/>
            <person name="Fujiyama A."/>
            <person name="Inagaki F."/>
            <person name="Takami H."/>
        </authorList>
    </citation>
    <scope>NUCLEOTIDE SEQUENCE</scope>
    <source>
        <strain evidence="2">Expedition CK06-06</strain>
    </source>
</reference>
<keyword evidence="1" id="KW-0812">Transmembrane</keyword>